<dbReference type="PANTHER" id="PTHR24096">
    <property type="entry name" value="LONG-CHAIN-FATTY-ACID--COA LIGASE"/>
    <property type="match status" value="1"/>
</dbReference>
<dbReference type="CDD" id="cd05904">
    <property type="entry name" value="4CL"/>
    <property type="match status" value="1"/>
</dbReference>
<proteinExistence type="inferred from homology"/>
<dbReference type="SUPFAM" id="SSF56801">
    <property type="entry name" value="Acetyl-CoA synthetase-like"/>
    <property type="match status" value="1"/>
</dbReference>
<keyword evidence="10" id="KW-1185">Reference proteome</keyword>
<dbReference type="OrthoDB" id="10253869at2759"/>
<keyword evidence="3" id="KW-0436">Ligase</keyword>
<dbReference type="PANTHER" id="PTHR24096:SF149">
    <property type="entry name" value="AMP-BINDING DOMAIN-CONTAINING PROTEIN-RELATED"/>
    <property type="match status" value="1"/>
</dbReference>
<dbReference type="GO" id="GO:0106290">
    <property type="term" value="F:trans-cinnamate-CoA ligase activity"/>
    <property type="evidence" value="ECO:0007669"/>
    <property type="project" value="UniProtKB-ARBA"/>
</dbReference>
<organism evidence="9 10">
    <name type="scientific">Spirodela intermedia</name>
    <name type="common">Intermediate duckweed</name>
    <dbReference type="NCBI Taxonomy" id="51605"/>
    <lineage>
        <taxon>Eukaryota</taxon>
        <taxon>Viridiplantae</taxon>
        <taxon>Streptophyta</taxon>
        <taxon>Embryophyta</taxon>
        <taxon>Tracheophyta</taxon>
        <taxon>Spermatophyta</taxon>
        <taxon>Magnoliopsida</taxon>
        <taxon>Liliopsida</taxon>
        <taxon>Araceae</taxon>
        <taxon>Lemnoideae</taxon>
        <taxon>Spirodela</taxon>
    </lineage>
</organism>
<evidence type="ECO:0000256" key="3">
    <source>
        <dbReference type="ARBA" id="ARBA00022598"/>
    </source>
</evidence>
<dbReference type="Pfam" id="PF13193">
    <property type="entry name" value="AMP-binding_C"/>
    <property type="match status" value="1"/>
</dbReference>
<dbReference type="PROSITE" id="PS00455">
    <property type="entry name" value="AMP_BINDING"/>
    <property type="match status" value="1"/>
</dbReference>
<dbReference type="EC" id="6.2.1.12" evidence="2"/>
<evidence type="ECO:0000256" key="6">
    <source>
        <dbReference type="ARBA" id="ARBA00034252"/>
    </source>
</evidence>
<dbReference type="InterPro" id="IPR000873">
    <property type="entry name" value="AMP-dep_synth/lig_dom"/>
</dbReference>
<evidence type="ECO:0000256" key="4">
    <source>
        <dbReference type="ARBA" id="ARBA00022741"/>
    </source>
</evidence>
<dbReference type="Gene3D" id="3.30.300.30">
    <property type="match status" value="1"/>
</dbReference>
<dbReference type="EMBL" id="LR746276">
    <property type="protein sequence ID" value="CAA7407376.1"/>
    <property type="molecule type" value="Genomic_DNA"/>
</dbReference>
<dbReference type="Gene3D" id="3.40.50.12780">
    <property type="entry name" value="N-terminal domain of ligase-like"/>
    <property type="match status" value="1"/>
</dbReference>
<protein>
    <recommendedName>
        <fullName evidence="2">4-coumarate--CoA ligase</fullName>
        <ecNumber evidence="2">6.2.1.12</ecNumber>
    </recommendedName>
</protein>
<evidence type="ECO:0000256" key="1">
    <source>
        <dbReference type="ARBA" id="ARBA00006432"/>
    </source>
</evidence>
<reference evidence="9" key="1">
    <citation type="submission" date="2020-02" db="EMBL/GenBank/DDBJ databases">
        <authorList>
            <person name="Scholz U."/>
            <person name="Mascher M."/>
            <person name="Fiebig A."/>
        </authorList>
    </citation>
    <scope>NUCLEOTIDE SEQUENCE</scope>
</reference>
<evidence type="ECO:0000313" key="9">
    <source>
        <dbReference type="EMBL" id="CAA7407376.1"/>
    </source>
</evidence>
<dbReference type="Pfam" id="PF00501">
    <property type="entry name" value="AMP-binding"/>
    <property type="match status" value="1"/>
</dbReference>
<dbReference type="FunFam" id="3.40.50.12780:FF:000003">
    <property type="entry name" value="Long-chain-fatty-acid--CoA ligase FadD"/>
    <property type="match status" value="1"/>
</dbReference>
<dbReference type="InterPro" id="IPR045851">
    <property type="entry name" value="AMP-bd_C_sf"/>
</dbReference>
<dbReference type="InterPro" id="IPR020845">
    <property type="entry name" value="AMP-binding_CS"/>
</dbReference>
<comment type="catalytic activity">
    <reaction evidence="6">
        <text>(E)-4-coumarate + ATP + CoA = (E)-4-coumaroyl-CoA + AMP + diphosphate</text>
        <dbReference type="Rhea" id="RHEA:19641"/>
        <dbReference type="ChEBI" id="CHEBI:12876"/>
        <dbReference type="ChEBI" id="CHEBI:30616"/>
        <dbReference type="ChEBI" id="CHEBI:33019"/>
        <dbReference type="ChEBI" id="CHEBI:57287"/>
        <dbReference type="ChEBI" id="CHEBI:85008"/>
        <dbReference type="ChEBI" id="CHEBI:456215"/>
        <dbReference type="EC" id="6.2.1.12"/>
    </reaction>
    <physiologicalReaction direction="left-to-right" evidence="6">
        <dbReference type="Rhea" id="RHEA:19642"/>
    </physiologicalReaction>
</comment>
<dbReference type="InterPro" id="IPR025110">
    <property type="entry name" value="AMP-bd_C"/>
</dbReference>
<sequence>MGSLSTLPDEEFIFRSKLPDITIPDQLPLHDYCFERIAAVADRPCIVYGPSGVVYTYAEVQLTARRVAAGLHRLGIRRGDVIMLLLTNSPEFAFSFLGASYAGATTTTANPLYTSSEILKQIQTAGVKLVVTQSSFVDKVRDSGVKIVCTDDSAAQGCLHFSELASAAEMPSVEVRPDDVVALPYSSGTTGLPKGVMLSHRSLVASIAQQLEGENPNLWFRGDDVLLCALPLFHIYSLNTVLLCALRAGATIVIMPRFELVAMMELVERHRVTIAPFVPPIILALSKCPRVEEYDLSSIRMVMYGAAPISKDLEDALQSKIPDARFGQGYGMTEAGALSMSLGFAKEPFRTKQGSCGTVVRNAELKVVDPDSGASLRRNEAGEICIKGPQIMKGYLNDPEATARTIDGKGWLHTGDIGYVDDEDEIFIVPPAELEALLLSHPAVADAAVVPMKDEAAGEVPVAFVVRSSGSGVTEEEIKLFISQQVVFYKRIRRVFFVDVIPKAPSGKILRKGFKEKLAAGFADMAQC</sequence>
<evidence type="ECO:0000313" key="10">
    <source>
        <dbReference type="Proteomes" id="UP000663760"/>
    </source>
</evidence>
<dbReference type="FunFam" id="3.30.300.30:FF:000007">
    <property type="entry name" value="4-coumarate--CoA ligase 2"/>
    <property type="match status" value="1"/>
</dbReference>
<evidence type="ECO:0000256" key="5">
    <source>
        <dbReference type="ARBA" id="ARBA00022840"/>
    </source>
</evidence>
<dbReference type="GO" id="GO:0009698">
    <property type="term" value="P:phenylpropanoid metabolic process"/>
    <property type="evidence" value="ECO:0007669"/>
    <property type="project" value="UniProtKB-ARBA"/>
</dbReference>
<accession>A0A7I8LCJ2</accession>
<dbReference type="AlphaFoldDB" id="A0A7I8LCJ2"/>
<dbReference type="Proteomes" id="UP000663760">
    <property type="component" value="Chromosome 13"/>
</dbReference>
<feature type="domain" description="AMP-dependent synthetase/ligase" evidence="7">
    <location>
        <begin position="36"/>
        <end position="396"/>
    </location>
</feature>
<dbReference type="GO" id="GO:0016207">
    <property type="term" value="F:4-coumarate-CoA ligase activity"/>
    <property type="evidence" value="ECO:0007669"/>
    <property type="project" value="UniProtKB-EC"/>
</dbReference>
<name>A0A7I8LCJ2_SPIIN</name>
<evidence type="ECO:0000259" key="8">
    <source>
        <dbReference type="Pfam" id="PF13193"/>
    </source>
</evidence>
<dbReference type="GO" id="GO:0005524">
    <property type="term" value="F:ATP binding"/>
    <property type="evidence" value="ECO:0007669"/>
    <property type="project" value="UniProtKB-KW"/>
</dbReference>
<keyword evidence="4" id="KW-0547">Nucleotide-binding</keyword>
<gene>
    <name evidence="9" type="ORF">SI8410_13018054</name>
</gene>
<feature type="domain" description="AMP-binding enzyme C-terminal" evidence="8">
    <location>
        <begin position="433"/>
        <end position="508"/>
    </location>
</feature>
<comment type="similarity">
    <text evidence="1">Belongs to the ATP-dependent AMP-binding enzyme family.</text>
</comment>
<keyword evidence="5" id="KW-0067">ATP-binding</keyword>
<dbReference type="InterPro" id="IPR042099">
    <property type="entry name" value="ANL_N_sf"/>
</dbReference>
<evidence type="ECO:0000259" key="7">
    <source>
        <dbReference type="Pfam" id="PF00501"/>
    </source>
</evidence>
<evidence type="ECO:0000256" key="2">
    <source>
        <dbReference type="ARBA" id="ARBA00012959"/>
    </source>
</evidence>